<dbReference type="InterPro" id="IPR003594">
    <property type="entry name" value="HATPase_dom"/>
</dbReference>
<dbReference type="SMART" id="SM00387">
    <property type="entry name" value="HATPase_c"/>
    <property type="match status" value="1"/>
</dbReference>
<dbReference type="InterPro" id="IPR036097">
    <property type="entry name" value="HisK_dim/P_sf"/>
</dbReference>
<dbReference type="SUPFAM" id="SSF47384">
    <property type="entry name" value="Homodimeric domain of signal transducing histidine kinase"/>
    <property type="match status" value="1"/>
</dbReference>
<sequence length="602" mass="67696">MLRAHQGWRSLNQGWFRLPTDGTGQYWNDYNLNAFIVGIGHPAATGAAGRTTSLHPSQQYHLVRLTVPQRSATMQHFAQLPDETVSKWQEMVDLLAEIVHVPSALIMRVEPPNIKVFVSSESNGNPYERAETVPLNSGLYCETVMKTRRALLVPDALQDDEWKSNPDIQLGMISYLGVPISWPDGEIFGTICVLDRKRNSYNDLFLRLLLRWRDVLEADLKLFATLDKQIREREAKIQRLVDANIIGIFMWAETRIIEANDAFLHILGYEREDLLSDRVHLTELTPPDWRERDVEHWLPDLKRTGSLQPFEKEYFRKDHSRVPVLVGVAAFEKGGNQGVAFVLDLTERKRAEAEARESERRYGEIQAALAHANRVTTMGQLVASISHEVKQPIGACVTNAEAGLRWLSARSPDLGEVQSAFERIIKEATRACDVMNHIRDLVKRSPAHSERVQINEAIREVVNLTSSEAIKNSVSVRMELAEDLPLVQGERVQLQQVMLNLTINAIEAMSGVDDRPRVLTIQTSQDESTGICVTVRDSGPGIDPDYMERLFEPFYTTKDEGMGMGLSICRSIVEGHKGRLTVSDNSPQGAAFLMVLPGCGKS</sequence>
<dbReference type="FunFam" id="3.30.565.10:FF:000042">
    <property type="entry name" value="Two-component sensor histidine kinase KdpD"/>
    <property type="match status" value="1"/>
</dbReference>
<protein>
    <recommendedName>
        <fullName evidence="2">histidine kinase</fullName>
        <ecNumber evidence="2">2.7.13.3</ecNumber>
    </recommendedName>
</protein>
<dbReference type="GO" id="GO:0005524">
    <property type="term" value="F:ATP binding"/>
    <property type="evidence" value="ECO:0007669"/>
    <property type="project" value="UniProtKB-KW"/>
</dbReference>
<dbReference type="CDD" id="cd00130">
    <property type="entry name" value="PAS"/>
    <property type="match status" value="1"/>
</dbReference>
<evidence type="ECO:0000256" key="1">
    <source>
        <dbReference type="ARBA" id="ARBA00000085"/>
    </source>
</evidence>
<keyword evidence="12" id="KW-1185">Reference proteome</keyword>
<dbReference type="Gene3D" id="3.30.565.10">
    <property type="entry name" value="Histidine kinase-like ATPase, C-terminal domain"/>
    <property type="match status" value="1"/>
</dbReference>
<evidence type="ECO:0000256" key="6">
    <source>
        <dbReference type="ARBA" id="ARBA00022777"/>
    </source>
</evidence>
<dbReference type="PRINTS" id="PR00344">
    <property type="entry name" value="BCTRLSENSOR"/>
</dbReference>
<evidence type="ECO:0000256" key="2">
    <source>
        <dbReference type="ARBA" id="ARBA00012438"/>
    </source>
</evidence>
<dbReference type="SUPFAM" id="SSF55781">
    <property type="entry name" value="GAF domain-like"/>
    <property type="match status" value="1"/>
</dbReference>
<dbReference type="SUPFAM" id="SSF55785">
    <property type="entry name" value="PYP-like sensor domain (PAS domain)"/>
    <property type="match status" value="1"/>
</dbReference>
<dbReference type="InterPro" id="IPR003018">
    <property type="entry name" value="GAF"/>
</dbReference>
<dbReference type="Pfam" id="PF02518">
    <property type="entry name" value="HATPase_c"/>
    <property type="match status" value="1"/>
</dbReference>
<dbReference type="AlphaFoldDB" id="A0A6J5DUC4"/>
<comment type="catalytic activity">
    <reaction evidence="1">
        <text>ATP + protein L-histidine = ADP + protein N-phospho-L-histidine.</text>
        <dbReference type="EC" id="2.7.13.3"/>
    </reaction>
</comment>
<dbReference type="PROSITE" id="PS50109">
    <property type="entry name" value="HIS_KIN"/>
    <property type="match status" value="1"/>
</dbReference>
<evidence type="ECO:0000256" key="7">
    <source>
        <dbReference type="ARBA" id="ARBA00022840"/>
    </source>
</evidence>
<dbReference type="SMART" id="SM00388">
    <property type="entry name" value="HisKA"/>
    <property type="match status" value="1"/>
</dbReference>
<dbReference type="InterPro" id="IPR036890">
    <property type="entry name" value="HATPase_C_sf"/>
</dbReference>
<dbReference type="PANTHER" id="PTHR43065">
    <property type="entry name" value="SENSOR HISTIDINE KINASE"/>
    <property type="match status" value="1"/>
</dbReference>
<evidence type="ECO:0000256" key="8">
    <source>
        <dbReference type="ARBA" id="ARBA00023012"/>
    </source>
</evidence>
<dbReference type="Pfam" id="PF13426">
    <property type="entry name" value="PAS_9"/>
    <property type="match status" value="1"/>
</dbReference>
<evidence type="ECO:0000256" key="3">
    <source>
        <dbReference type="ARBA" id="ARBA00022553"/>
    </source>
</evidence>
<feature type="domain" description="Histidine kinase" evidence="9">
    <location>
        <begin position="384"/>
        <end position="600"/>
    </location>
</feature>
<evidence type="ECO:0000259" key="9">
    <source>
        <dbReference type="PROSITE" id="PS50109"/>
    </source>
</evidence>
<dbReference type="SMART" id="SM00065">
    <property type="entry name" value="GAF"/>
    <property type="match status" value="1"/>
</dbReference>
<dbReference type="Gene3D" id="3.30.450.20">
    <property type="entry name" value="PAS domain"/>
    <property type="match status" value="1"/>
</dbReference>
<dbReference type="InterPro" id="IPR029016">
    <property type="entry name" value="GAF-like_dom_sf"/>
</dbReference>
<dbReference type="EMBL" id="CADIKH010000011">
    <property type="protein sequence ID" value="CAB3756506.1"/>
    <property type="molecule type" value="Genomic_DNA"/>
</dbReference>
<dbReference type="InterPro" id="IPR004358">
    <property type="entry name" value="Sig_transdc_His_kin-like_C"/>
</dbReference>
<dbReference type="SUPFAM" id="SSF55874">
    <property type="entry name" value="ATPase domain of HSP90 chaperone/DNA topoisomerase II/histidine kinase"/>
    <property type="match status" value="1"/>
</dbReference>
<organism evidence="11 12">
    <name type="scientific">Paraburkholderia humisilvae</name>
    <dbReference type="NCBI Taxonomy" id="627669"/>
    <lineage>
        <taxon>Bacteria</taxon>
        <taxon>Pseudomonadati</taxon>
        <taxon>Pseudomonadota</taxon>
        <taxon>Betaproteobacteria</taxon>
        <taxon>Burkholderiales</taxon>
        <taxon>Burkholderiaceae</taxon>
        <taxon>Paraburkholderia</taxon>
    </lineage>
</organism>
<evidence type="ECO:0000259" key="10">
    <source>
        <dbReference type="PROSITE" id="PS50112"/>
    </source>
</evidence>
<accession>A0A6J5DUC4</accession>
<keyword evidence="3" id="KW-0597">Phosphoprotein</keyword>
<reference evidence="11 12" key="1">
    <citation type="submission" date="2020-04" db="EMBL/GenBank/DDBJ databases">
        <authorList>
            <person name="De Canck E."/>
        </authorList>
    </citation>
    <scope>NUCLEOTIDE SEQUENCE [LARGE SCALE GENOMIC DNA]</scope>
    <source>
        <strain evidence="11 12">LMG 29542</strain>
    </source>
</reference>
<keyword evidence="5" id="KW-0547">Nucleotide-binding</keyword>
<keyword evidence="6 11" id="KW-0418">Kinase</keyword>
<dbReference type="NCBIfam" id="TIGR00229">
    <property type="entry name" value="sensory_box"/>
    <property type="match status" value="1"/>
</dbReference>
<dbReference type="CDD" id="cd00082">
    <property type="entry name" value="HisKA"/>
    <property type="match status" value="1"/>
</dbReference>
<keyword evidence="8" id="KW-0902">Two-component regulatory system</keyword>
<evidence type="ECO:0000313" key="11">
    <source>
        <dbReference type="EMBL" id="CAB3756506.1"/>
    </source>
</evidence>
<proteinExistence type="predicted"/>
<dbReference type="GO" id="GO:0042802">
    <property type="term" value="F:identical protein binding"/>
    <property type="evidence" value="ECO:0007669"/>
    <property type="project" value="UniProtKB-ARBA"/>
</dbReference>
<dbReference type="SMART" id="SM00091">
    <property type="entry name" value="PAS"/>
    <property type="match status" value="1"/>
</dbReference>
<dbReference type="InterPro" id="IPR035965">
    <property type="entry name" value="PAS-like_dom_sf"/>
</dbReference>
<evidence type="ECO:0000256" key="4">
    <source>
        <dbReference type="ARBA" id="ARBA00022679"/>
    </source>
</evidence>
<dbReference type="GO" id="GO:0000155">
    <property type="term" value="F:phosphorelay sensor kinase activity"/>
    <property type="evidence" value="ECO:0007669"/>
    <property type="project" value="InterPro"/>
</dbReference>
<dbReference type="PROSITE" id="PS50112">
    <property type="entry name" value="PAS"/>
    <property type="match status" value="1"/>
</dbReference>
<feature type="domain" description="PAS" evidence="10">
    <location>
        <begin position="252"/>
        <end position="288"/>
    </location>
</feature>
<dbReference type="PANTHER" id="PTHR43065:SF10">
    <property type="entry name" value="PEROXIDE STRESS-ACTIVATED HISTIDINE KINASE MAK3"/>
    <property type="match status" value="1"/>
</dbReference>
<dbReference type="EC" id="2.7.13.3" evidence="2"/>
<evidence type="ECO:0000313" key="12">
    <source>
        <dbReference type="Proteomes" id="UP000494363"/>
    </source>
</evidence>
<keyword evidence="4 11" id="KW-0808">Transferase</keyword>
<dbReference type="Pfam" id="PF01590">
    <property type="entry name" value="GAF"/>
    <property type="match status" value="1"/>
</dbReference>
<name>A0A6J5DUC4_9BURK</name>
<dbReference type="Pfam" id="PF00512">
    <property type="entry name" value="HisKA"/>
    <property type="match status" value="1"/>
</dbReference>
<dbReference type="Proteomes" id="UP000494363">
    <property type="component" value="Unassembled WGS sequence"/>
</dbReference>
<evidence type="ECO:0000256" key="5">
    <source>
        <dbReference type="ARBA" id="ARBA00022741"/>
    </source>
</evidence>
<dbReference type="Gene3D" id="3.30.450.40">
    <property type="match status" value="1"/>
</dbReference>
<dbReference type="Gene3D" id="1.10.287.130">
    <property type="match status" value="1"/>
</dbReference>
<dbReference type="InterPro" id="IPR005467">
    <property type="entry name" value="His_kinase_dom"/>
</dbReference>
<gene>
    <name evidence="11" type="primary">sasA_15</name>
    <name evidence="11" type="ORF">LMG29542_02883</name>
</gene>
<dbReference type="InterPro" id="IPR000014">
    <property type="entry name" value="PAS"/>
</dbReference>
<dbReference type="InterPro" id="IPR003661">
    <property type="entry name" value="HisK_dim/P_dom"/>
</dbReference>
<keyword evidence="7" id="KW-0067">ATP-binding</keyword>